<accession>A0A1A6C3U7</accession>
<name>A0A1A6C3U7_9GAMM</name>
<reference evidence="2 3" key="1">
    <citation type="journal article" date="2014" name="Genome Announc.">
        <title>Draft Genome Sequence of the Iron-Oxidizing, Acidophilic, and Halotolerant 'Thiobacillus prosperus' Type Strain DSM 5130.</title>
        <authorList>
            <person name="Ossandon F.J."/>
            <person name="Cardenas J.P."/>
            <person name="Corbett M."/>
            <person name="Quatrini R."/>
            <person name="Holmes D.S."/>
            <person name="Watkin E."/>
        </authorList>
    </citation>
    <scope>NUCLEOTIDE SEQUENCE [LARGE SCALE GENOMIC DNA]</scope>
    <source>
        <strain evidence="2 3">DSM 5130</strain>
    </source>
</reference>
<comment type="caution">
    <text evidence="2">The sequence shown here is derived from an EMBL/GenBank/DDBJ whole genome shotgun (WGS) entry which is preliminary data.</text>
</comment>
<protein>
    <submittedName>
        <fullName evidence="2">Uncharacterized protein</fullName>
    </submittedName>
</protein>
<feature type="transmembrane region" description="Helical" evidence="1">
    <location>
        <begin position="30"/>
        <end position="53"/>
    </location>
</feature>
<evidence type="ECO:0000256" key="1">
    <source>
        <dbReference type="SAM" id="Phobius"/>
    </source>
</evidence>
<evidence type="ECO:0000313" key="2">
    <source>
        <dbReference type="EMBL" id="OBS09233.1"/>
    </source>
</evidence>
<gene>
    <name evidence="2" type="ORF">Thpro_021561</name>
</gene>
<keyword evidence="1" id="KW-0812">Transmembrane</keyword>
<dbReference type="Proteomes" id="UP000029273">
    <property type="component" value="Unassembled WGS sequence"/>
</dbReference>
<dbReference type="OrthoDB" id="9847066at2"/>
<sequence length="72" mass="8576">MDIPAHSHALPHVHIPALHFIVPHTVDLPAWWWTGTFILVPWTCFVVFLMWFYRNARKEEEARIRNIEDVLS</sequence>
<keyword evidence="3" id="KW-1185">Reference proteome</keyword>
<proteinExistence type="predicted"/>
<organism evidence="2 3">
    <name type="scientific">Acidihalobacter prosperus</name>
    <dbReference type="NCBI Taxonomy" id="160660"/>
    <lineage>
        <taxon>Bacteria</taxon>
        <taxon>Pseudomonadati</taxon>
        <taxon>Pseudomonadota</taxon>
        <taxon>Gammaproteobacteria</taxon>
        <taxon>Chromatiales</taxon>
        <taxon>Ectothiorhodospiraceae</taxon>
        <taxon>Acidihalobacter</taxon>
    </lineage>
</organism>
<dbReference type="RefSeq" id="WP_038090561.1">
    <property type="nucleotide sequence ID" value="NZ_JQSG02000003.1"/>
</dbReference>
<dbReference type="EMBL" id="JQSG02000003">
    <property type="protein sequence ID" value="OBS09233.1"/>
    <property type="molecule type" value="Genomic_DNA"/>
</dbReference>
<evidence type="ECO:0000313" key="3">
    <source>
        <dbReference type="Proteomes" id="UP000029273"/>
    </source>
</evidence>
<dbReference type="AlphaFoldDB" id="A0A1A6C3U7"/>
<keyword evidence="1" id="KW-0472">Membrane</keyword>
<keyword evidence="1" id="KW-1133">Transmembrane helix</keyword>